<protein>
    <submittedName>
        <fullName evidence="6">ABC transporter related protein</fullName>
    </submittedName>
</protein>
<organism evidence="6">
    <name type="scientific">Saccharolobus solfataricus (strain 98/2)</name>
    <name type="common">Sulfolobus solfataricus</name>
    <dbReference type="NCBI Taxonomy" id="555311"/>
    <lineage>
        <taxon>Archaea</taxon>
        <taxon>Thermoproteota</taxon>
        <taxon>Thermoprotei</taxon>
        <taxon>Sulfolobales</taxon>
        <taxon>Sulfolobaceae</taxon>
        <taxon>Saccharolobus</taxon>
    </lineage>
</organism>
<dbReference type="InterPro" id="IPR003593">
    <property type="entry name" value="AAA+_ATPase"/>
</dbReference>
<dbReference type="GO" id="GO:0098796">
    <property type="term" value="C:membrane protein complex"/>
    <property type="evidence" value="ECO:0007669"/>
    <property type="project" value="UniProtKB-ARBA"/>
</dbReference>
<keyword evidence="2" id="KW-0813">Transport</keyword>
<proteinExistence type="inferred from homology"/>
<dbReference type="PROSITE" id="PS00211">
    <property type="entry name" value="ABC_TRANSPORTER_1"/>
    <property type="match status" value="1"/>
</dbReference>
<evidence type="ECO:0000256" key="1">
    <source>
        <dbReference type="ARBA" id="ARBA00005417"/>
    </source>
</evidence>
<dbReference type="AlphaFoldDB" id="D0KT92"/>
<evidence type="ECO:0000256" key="4">
    <source>
        <dbReference type="ARBA" id="ARBA00022840"/>
    </source>
</evidence>
<dbReference type="GO" id="GO:0016887">
    <property type="term" value="F:ATP hydrolysis activity"/>
    <property type="evidence" value="ECO:0007669"/>
    <property type="project" value="InterPro"/>
</dbReference>
<dbReference type="GO" id="GO:0022857">
    <property type="term" value="F:transmembrane transporter activity"/>
    <property type="evidence" value="ECO:0007669"/>
    <property type="project" value="UniProtKB-ARBA"/>
</dbReference>
<keyword evidence="3" id="KW-0547">Nucleotide-binding</keyword>
<comment type="similarity">
    <text evidence="1">Belongs to the ABC transporter superfamily.</text>
</comment>
<dbReference type="PANTHER" id="PTHR42798">
    <property type="entry name" value="LIPOPROTEIN-RELEASING SYSTEM ATP-BINDING PROTEIN LOLD"/>
    <property type="match status" value="1"/>
</dbReference>
<dbReference type="Gene3D" id="3.40.50.300">
    <property type="entry name" value="P-loop containing nucleotide triphosphate hydrolases"/>
    <property type="match status" value="1"/>
</dbReference>
<dbReference type="HOGENOM" id="CLU_000604_1_22_2"/>
<dbReference type="CDD" id="cd03255">
    <property type="entry name" value="ABC_MJ0796_LolCDE_FtsE"/>
    <property type="match status" value="1"/>
</dbReference>
<dbReference type="KEGG" id="sol:Ssol_1744"/>
<dbReference type="InterPro" id="IPR003439">
    <property type="entry name" value="ABC_transporter-like_ATP-bd"/>
</dbReference>
<dbReference type="EMBL" id="CP001800">
    <property type="protein sequence ID" value="ACX91961.1"/>
    <property type="molecule type" value="Genomic_DNA"/>
</dbReference>
<keyword evidence="4" id="KW-0067">ATP-binding</keyword>
<evidence type="ECO:0000313" key="6">
    <source>
        <dbReference type="EMBL" id="ACX91961.1"/>
    </source>
</evidence>
<dbReference type="SMART" id="SM00382">
    <property type="entry name" value="AAA"/>
    <property type="match status" value="1"/>
</dbReference>
<gene>
    <name evidence="6" type="ordered locus">Ssol_1744</name>
</gene>
<evidence type="ECO:0000256" key="3">
    <source>
        <dbReference type="ARBA" id="ARBA00022741"/>
    </source>
</evidence>
<dbReference type="InterPro" id="IPR017911">
    <property type="entry name" value="MacB-like_ATP-bd"/>
</dbReference>
<evidence type="ECO:0000259" key="5">
    <source>
        <dbReference type="PROSITE" id="PS50893"/>
    </source>
</evidence>
<evidence type="ECO:0000256" key="2">
    <source>
        <dbReference type="ARBA" id="ARBA00022448"/>
    </source>
</evidence>
<dbReference type="PROSITE" id="PS50893">
    <property type="entry name" value="ABC_TRANSPORTER_2"/>
    <property type="match status" value="1"/>
</dbReference>
<accession>D0KT92</accession>
<reference evidence="6" key="1">
    <citation type="submission" date="2009-10" db="EMBL/GenBank/DDBJ databases">
        <title>Complete sequence of Sulfolobus solfataricus 98/2.</title>
        <authorList>
            <consortium name="US DOE Joint Genome Institute"/>
            <person name="Lucas S."/>
            <person name="Copeland A."/>
            <person name="Lapidus A."/>
            <person name="Glavina del Rio T."/>
            <person name="Tice H."/>
            <person name="Bruce D."/>
            <person name="Goodwin L."/>
            <person name="Pitluck S."/>
            <person name="Munk A.C."/>
            <person name="Brettin T."/>
            <person name="Detter J.C."/>
            <person name="Han C."/>
            <person name="Tapia R."/>
            <person name="Larimer F."/>
            <person name="Land M."/>
            <person name="Hauser L."/>
            <person name="Kyrpides N."/>
            <person name="Ovchinnikova G."/>
            <person name="Mead D."/>
        </authorList>
    </citation>
    <scope>NUCLEOTIDE SEQUENCE [LARGE SCALE GENOMIC DNA]</scope>
    <source>
        <strain evidence="6">98/2</strain>
    </source>
</reference>
<dbReference type="InterPro" id="IPR027417">
    <property type="entry name" value="P-loop_NTPase"/>
</dbReference>
<dbReference type="GO" id="GO:0005524">
    <property type="term" value="F:ATP binding"/>
    <property type="evidence" value="ECO:0007669"/>
    <property type="project" value="UniProtKB-KW"/>
</dbReference>
<dbReference type="FunFam" id="3.40.50.300:FF:000032">
    <property type="entry name" value="Export ABC transporter ATP-binding protein"/>
    <property type="match status" value="1"/>
</dbReference>
<name>D0KT92_SACS9</name>
<sequence>MPKDFLEGANRVDYMTDILIDAMDLKKVYKTKNIEYVALRGVTLKVNKGEFLVIAGPSGSGKTTLLDLLGLLDSPSAGKIIIDGIDVTNFDEDERAIFRRRYIGFVFQSYNLITYLTVLENVELALAAIGIPVWKRREKAEEILSMIPGMLELKNKKPNELSGGQQQRVAIARALANDPKILLADEPTANLDSKTGEAIVELMKKLNEEKKVTIIMATHDPDMMRYADRIVYIRDGLVEKEVIQNE</sequence>
<dbReference type="SUPFAM" id="SSF52540">
    <property type="entry name" value="P-loop containing nucleoside triphosphate hydrolases"/>
    <property type="match status" value="1"/>
</dbReference>
<dbReference type="PANTHER" id="PTHR42798:SF7">
    <property type="entry name" value="ALPHA-D-RIBOSE 1-METHYLPHOSPHONATE 5-TRIPHOSPHATE SYNTHASE SUBUNIT PHNL"/>
    <property type="match status" value="1"/>
</dbReference>
<dbReference type="InterPro" id="IPR017871">
    <property type="entry name" value="ABC_transporter-like_CS"/>
</dbReference>
<dbReference type="Pfam" id="PF00005">
    <property type="entry name" value="ABC_tran"/>
    <property type="match status" value="1"/>
</dbReference>
<feature type="domain" description="ABC transporter" evidence="5">
    <location>
        <begin position="23"/>
        <end position="245"/>
    </location>
</feature>